<dbReference type="EMBL" id="QVQT01000005">
    <property type="protein sequence ID" value="RFU15740.1"/>
    <property type="molecule type" value="Genomic_DNA"/>
</dbReference>
<evidence type="ECO:0000256" key="1">
    <source>
        <dbReference type="SAM" id="SignalP"/>
    </source>
</evidence>
<dbReference type="Proteomes" id="UP000264702">
    <property type="component" value="Unassembled WGS sequence"/>
</dbReference>
<feature type="signal peptide" evidence="1">
    <location>
        <begin position="1"/>
        <end position="21"/>
    </location>
</feature>
<dbReference type="SUPFAM" id="SSF50939">
    <property type="entry name" value="Sialidases"/>
    <property type="match status" value="1"/>
</dbReference>
<evidence type="ECO:0000313" key="4">
    <source>
        <dbReference type="Proteomes" id="UP000264702"/>
    </source>
</evidence>
<dbReference type="PANTHER" id="PTHR43752:SF2">
    <property type="entry name" value="BNR_ASP-BOX REPEAT FAMILY PROTEIN"/>
    <property type="match status" value="1"/>
</dbReference>
<dbReference type="OrthoDB" id="41724at2"/>
<keyword evidence="4" id="KW-1185">Reference proteome</keyword>
<gene>
    <name evidence="3" type="ORF">D0Y96_14930</name>
</gene>
<feature type="domain" description="Sialidase" evidence="2">
    <location>
        <begin position="67"/>
        <end position="359"/>
    </location>
</feature>
<dbReference type="GO" id="GO:0016787">
    <property type="term" value="F:hydrolase activity"/>
    <property type="evidence" value="ECO:0007669"/>
    <property type="project" value="UniProtKB-KW"/>
</dbReference>
<organism evidence="3 4">
    <name type="scientific">Paracidobacterium acidisoli</name>
    <dbReference type="NCBI Taxonomy" id="2303751"/>
    <lineage>
        <taxon>Bacteria</taxon>
        <taxon>Pseudomonadati</taxon>
        <taxon>Acidobacteriota</taxon>
        <taxon>Terriglobia</taxon>
        <taxon>Terriglobales</taxon>
        <taxon>Acidobacteriaceae</taxon>
        <taxon>Paracidobacterium</taxon>
    </lineage>
</organism>
<comment type="caution">
    <text evidence="3">The sequence shown here is derived from an EMBL/GenBank/DDBJ whole genome shotgun (WGS) entry which is preliminary data.</text>
</comment>
<dbReference type="InterPro" id="IPR036278">
    <property type="entry name" value="Sialidase_sf"/>
</dbReference>
<accession>A0A372ILC0</accession>
<dbReference type="InterPro" id="IPR011040">
    <property type="entry name" value="Sialidase"/>
</dbReference>
<sequence>MSKKILRLAILCSLAAASCFATDLPKTVYQLADGIVRPSRLKGAQEAYMPLIVNSNHAANLLALPNGDLLCFWYAGIYERGDGESIVMSRLDHGSKQWTRPVIVSNHPGWANQNPVAFLAPDGRIWLFHTTQLAGHSQKNDLVWALISADQGHTWSTPQTTFPNPGMYLRQPLVIFHGQWLFPVYHSAGGSITSNAQNDVSYVEISKDSGKTWKECEIPDSGGEVQMNIIRLSEDRLIAFFRSRYADWIYQSESADGCQWSAPVAAKLPNNNASIQAVRLADGHLVMVFNNAQATLERGKAQTAARRILSVALSIDGGKTWPWIRDLENQETQPSLLPLEDPEYSYPSVTQSKDGMIQVAYTFRRETIKYMAFPEEWIKHGTTEGGKTSDIHSENVALLELPQTGAYPANLH</sequence>
<name>A0A372ILC0_9BACT</name>
<protein>
    <submittedName>
        <fullName evidence="3">Glycosyl hydrolase</fullName>
    </submittedName>
</protein>
<evidence type="ECO:0000313" key="3">
    <source>
        <dbReference type="EMBL" id="RFU15740.1"/>
    </source>
</evidence>
<proteinExistence type="predicted"/>
<dbReference type="Gene3D" id="2.120.10.10">
    <property type="match status" value="1"/>
</dbReference>
<dbReference type="PROSITE" id="PS51257">
    <property type="entry name" value="PROKAR_LIPOPROTEIN"/>
    <property type="match status" value="1"/>
</dbReference>
<reference evidence="3 4" key="1">
    <citation type="submission" date="2018-08" db="EMBL/GenBank/DDBJ databases">
        <title>Acidipila sp. 4G-K13, an acidobacterium isolated from forest soil.</title>
        <authorList>
            <person name="Gao Z.-H."/>
            <person name="Qiu L.-H."/>
        </authorList>
    </citation>
    <scope>NUCLEOTIDE SEQUENCE [LARGE SCALE GENOMIC DNA]</scope>
    <source>
        <strain evidence="3 4">4G-K13</strain>
    </source>
</reference>
<dbReference type="RefSeq" id="WP_117301425.1">
    <property type="nucleotide sequence ID" value="NZ_QVQT02000005.1"/>
</dbReference>
<dbReference type="CDD" id="cd15482">
    <property type="entry name" value="Sialidase_non-viral"/>
    <property type="match status" value="1"/>
</dbReference>
<evidence type="ECO:0000259" key="2">
    <source>
        <dbReference type="Pfam" id="PF13088"/>
    </source>
</evidence>
<keyword evidence="1" id="KW-0732">Signal</keyword>
<dbReference type="Pfam" id="PF13088">
    <property type="entry name" value="BNR_2"/>
    <property type="match status" value="1"/>
</dbReference>
<feature type="chain" id="PRO_5016622155" evidence="1">
    <location>
        <begin position="22"/>
        <end position="412"/>
    </location>
</feature>
<dbReference type="AlphaFoldDB" id="A0A372ILC0"/>
<dbReference type="PANTHER" id="PTHR43752">
    <property type="entry name" value="BNR/ASP-BOX REPEAT FAMILY PROTEIN"/>
    <property type="match status" value="1"/>
</dbReference>
<keyword evidence="3" id="KW-0378">Hydrolase</keyword>